<accession>A0A0Q3SX27</accession>
<dbReference type="InterPro" id="IPR050469">
    <property type="entry name" value="Diguanylate_Cyclase"/>
</dbReference>
<keyword evidence="3" id="KW-0812">Transmembrane</keyword>
<organism evidence="5 6">
    <name type="scientific">Bosea thiooxidans</name>
    <dbReference type="NCBI Taxonomy" id="53254"/>
    <lineage>
        <taxon>Bacteria</taxon>
        <taxon>Pseudomonadati</taxon>
        <taxon>Pseudomonadota</taxon>
        <taxon>Alphaproteobacteria</taxon>
        <taxon>Hyphomicrobiales</taxon>
        <taxon>Boseaceae</taxon>
        <taxon>Bosea</taxon>
    </lineage>
</organism>
<dbReference type="Gene3D" id="3.30.70.270">
    <property type="match status" value="1"/>
</dbReference>
<dbReference type="PANTHER" id="PTHR45138:SF9">
    <property type="entry name" value="DIGUANYLATE CYCLASE DGCM-RELATED"/>
    <property type="match status" value="1"/>
</dbReference>
<dbReference type="GO" id="GO:0043709">
    <property type="term" value="P:cell adhesion involved in single-species biofilm formation"/>
    <property type="evidence" value="ECO:0007669"/>
    <property type="project" value="TreeGrafter"/>
</dbReference>
<dbReference type="NCBIfam" id="TIGR00254">
    <property type="entry name" value="GGDEF"/>
    <property type="match status" value="1"/>
</dbReference>
<dbReference type="CDD" id="cd01949">
    <property type="entry name" value="GGDEF"/>
    <property type="match status" value="1"/>
</dbReference>
<dbReference type="InterPro" id="IPR043128">
    <property type="entry name" value="Rev_trsase/Diguanyl_cyclase"/>
</dbReference>
<dbReference type="STRING" id="53254.SAMN05660750_00104"/>
<comment type="caution">
    <text evidence="5">The sequence shown here is derived from an EMBL/GenBank/DDBJ whole genome shotgun (WGS) entry which is preliminary data.</text>
</comment>
<name>A0A0Q3SX27_9HYPH</name>
<dbReference type="Pfam" id="PF00990">
    <property type="entry name" value="GGDEF"/>
    <property type="match status" value="1"/>
</dbReference>
<feature type="transmembrane region" description="Helical" evidence="3">
    <location>
        <begin position="67"/>
        <end position="87"/>
    </location>
</feature>
<dbReference type="SMART" id="SM00267">
    <property type="entry name" value="GGDEF"/>
    <property type="match status" value="1"/>
</dbReference>
<evidence type="ECO:0000313" key="5">
    <source>
        <dbReference type="EMBL" id="KQK29802.1"/>
    </source>
</evidence>
<feature type="transmembrane region" description="Helical" evidence="3">
    <location>
        <begin position="190"/>
        <end position="210"/>
    </location>
</feature>
<dbReference type="OrthoDB" id="9812260at2"/>
<comment type="catalytic activity">
    <reaction evidence="2">
        <text>2 GTP = 3',3'-c-di-GMP + 2 diphosphate</text>
        <dbReference type="Rhea" id="RHEA:24898"/>
        <dbReference type="ChEBI" id="CHEBI:33019"/>
        <dbReference type="ChEBI" id="CHEBI:37565"/>
        <dbReference type="ChEBI" id="CHEBI:58805"/>
        <dbReference type="EC" id="2.7.7.65"/>
    </reaction>
</comment>
<keyword evidence="6" id="KW-1185">Reference proteome</keyword>
<feature type="transmembrane region" description="Helical" evidence="3">
    <location>
        <begin position="37"/>
        <end position="55"/>
    </location>
</feature>
<dbReference type="GO" id="GO:0052621">
    <property type="term" value="F:diguanylate cyclase activity"/>
    <property type="evidence" value="ECO:0007669"/>
    <property type="project" value="UniProtKB-EC"/>
</dbReference>
<evidence type="ECO:0000256" key="3">
    <source>
        <dbReference type="SAM" id="Phobius"/>
    </source>
</evidence>
<feature type="transmembrane region" description="Helical" evidence="3">
    <location>
        <begin position="94"/>
        <end position="112"/>
    </location>
</feature>
<protein>
    <recommendedName>
        <fullName evidence="1">diguanylate cyclase</fullName>
        <ecNumber evidence="1">2.7.7.65</ecNumber>
    </recommendedName>
</protein>
<evidence type="ECO:0000313" key="6">
    <source>
        <dbReference type="Proteomes" id="UP000051562"/>
    </source>
</evidence>
<feature type="transmembrane region" description="Helical" evidence="3">
    <location>
        <begin position="152"/>
        <end position="178"/>
    </location>
</feature>
<evidence type="ECO:0000256" key="2">
    <source>
        <dbReference type="ARBA" id="ARBA00034247"/>
    </source>
</evidence>
<dbReference type="GO" id="GO:1902201">
    <property type="term" value="P:negative regulation of bacterial-type flagellum-dependent cell motility"/>
    <property type="evidence" value="ECO:0007669"/>
    <property type="project" value="TreeGrafter"/>
</dbReference>
<dbReference type="EC" id="2.7.7.65" evidence="1"/>
<sequence>MPMDLPTLWYLTTGTLLVAAAMTLWERKAHAQRSRELGLWACAYAVFALGCVLAMNRELLAGAFGPALTNLVMILGYLLVLQGILALDGRRLPLILTATLLAALGAAWLLAGQASVSLFWNHVGAFPIALVCALAALALHRSRVAQGLRSRPIAIAVLACHSLFYALRAFAVPILAAVQGEAVLVIVAKSTMYEAVLFTVAMSMSLLSLVREEDRARLLATARTDFLTDLNNRQGFFELAPRHLGSEARGASHSLLAIDLDHFKAINDRYGHDAGDRVLKLFADIAREIAGPSAMSARLGGEEFAILLPNMRGEEARLIGQSIARRFAEAAARSDGLAIPATVSIGLAEASSQETDLIALLAAADHALYRAKMLGRNRIEVAKPGQVVRAA</sequence>
<feature type="transmembrane region" description="Helical" evidence="3">
    <location>
        <begin position="6"/>
        <end position="25"/>
    </location>
</feature>
<gene>
    <name evidence="5" type="ORF">ARD30_05500</name>
</gene>
<reference evidence="5 6" key="1">
    <citation type="submission" date="2015-10" db="EMBL/GenBank/DDBJ databases">
        <title>Draft genome of Bosea thiooxidans.</title>
        <authorList>
            <person name="Wang X."/>
        </authorList>
    </citation>
    <scope>NUCLEOTIDE SEQUENCE [LARGE SCALE GENOMIC DNA]</scope>
    <source>
        <strain evidence="5 6">CGMCC 9174</strain>
    </source>
</reference>
<evidence type="ECO:0000256" key="1">
    <source>
        <dbReference type="ARBA" id="ARBA00012528"/>
    </source>
</evidence>
<dbReference type="InterPro" id="IPR000160">
    <property type="entry name" value="GGDEF_dom"/>
</dbReference>
<dbReference type="SUPFAM" id="SSF55073">
    <property type="entry name" value="Nucleotide cyclase"/>
    <property type="match status" value="1"/>
</dbReference>
<dbReference type="GO" id="GO:0005886">
    <property type="term" value="C:plasma membrane"/>
    <property type="evidence" value="ECO:0007669"/>
    <property type="project" value="TreeGrafter"/>
</dbReference>
<dbReference type="InterPro" id="IPR029787">
    <property type="entry name" value="Nucleotide_cyclase"/>
</dbReference>
<feature type="domain" description="GGDEF" evidence="4">
    <location>
        <begin position="251"/>
        <end position="384"/>
    </location>
</feature>
<proteinExistence type="predicted"/>
<dbReference type="PANTHER" id="PTHR45138">
    <property type="entry name" value="REGULATORY COMPONENTS OF SENSORY TRANSDUCTION SYSTEM"/>
    <property type="match status" value="1"/>
</dbReference>
<dbReference type="AlphaFoldDB" id="A0A0Q3SX27"/>
<keyword evidence="3" id="KW-1133">Transmembrane helix</keyword>
<dbReference type="Proteomes" id="UP000051562">
    <property type="component" value="Unassembled WGS sequence"/>
</dbReference>
<evidence type="ECO:0000259" key="4">
    <source>
        <dbReference type="PROSITE" id="PS50887"/>
    </source>
</evidence>
<dbReference type="PROSITE" id="PS50887">
    <property type="entry name" value="GGDEF"/>
    <property type="match status" value="1"/>
</dbReference>
<keyword evidence="3" id="KW-0472">Membrane</keyword>
<feature type="transmembrane region" description="Helical" evidence="3">
    <location>
        <begin position="118"/>
        <end position="140"/>
    </location>
</feature>
<dbReference type="FunFam" id="3.30.70.270:FF:000001">
    <property type="entry name" value="Diguanylate cyclase domain protein"/>
    <property type="match status" value="1"/>
</dbReference>
<dbReference type="EMBL" id="LMAR01000045">
    <property type="protein sequence ID" value="KQK29802.1"/>
    <property type="molecule type" value="Genomic_DNA"/>
</dbReference>